<dbReference type="EMBL" id="FODH01000002">
    <property type="protein sequence ID" value="SEN68134.1"/>
    <property type="molecule type" value="Genomic_DNA"/>
</dbReference>
<evidence type="ECO:0000313" key="3">
    <source>
        <dbReference type="Proteomes" id="UP000198809"/>
    </source>
</evidence>
<dbReference type="RefSeq" id="WP_175491787.1">
    <property type="nucleotide sequence ID" value="NZ_CP076607.1"/>
</dbReference>
<dbReference type="Proteomes" id="UP000683429">
    <property type="component" value="Chromosome"/>
</dbReference>
<reference evidence="1 4" key="2">
    <citation type="submission" date="2021-06" db="EMBL/GenBank/DDBJ databases">
        <title>Whole genome sequence of Paenibacillus sophorae DSM23020 for comparative genomics.</title>
        <authorList>
            <person name="Kim M.-J."/>
            <person name="Lee G."/>
            <person name="Shin J.-H."/>
        </authorList>
    </citation>
    <scope>NUCLEOTIDE SEQUENCE [LARGE SCALE GENOMIC DNA]</scope>
    <source>
        <strain evidence="1 4">DSM 23020</strain>
    </source>
</reference>
<dbReference type="Proteomes" id="UP000198809">
    <property type="component" value="Unassembled WGS sequence"/>
</dbReference>
<protein>
    <submittedName>
        <fullName evidence="2">Uncharacterized protein</fullName>
    </submittedName>
</protein>
<sequence>MRKSLKADGSYWATATWMNVKSGKVCGGSRVQWNEDDAHAGRTTQMDQAIMPGPFA</sequence>
<evidence type="ECO:0000313" key="2">
    <source>
        <dbReference type="EMBL" id="SEN68134.1"/>
    </source>
</evidence>
<name>A0A1H8IHZ0_9BACL</name>
<evidence type="ECO:0000313" key="4">
    <source>
        <dbReference type="Proteomes" id="UP000683429"/>
    </source>
</evidence>
<gene>
    <name evidence="1" type="ORF">KP014_01430</name>
    <name evidence="2" type="ORF">SAMN04487895_102206</name>
</gene>
<dbReference type="EMBL" id="CP076607">
    <property type="protein sequence ID" value="QWU15972.1"/>
    <property type="molecule type" value="Genomic_DNA"/>
</dbReference>
<keyword evidence="4" id="KW-1185">Reference proteome</keyword>
<accession>A0A1H8IHZ0</accession>
<organism evidence="2 3">
    <name type="scientific">Paenibacillus sophorae</name>
    <dbReference type="NCBI Taxonomy" id="1333845"/>
    <lineage>
        <taxon>Bacteria</taxon>
        <taxon>Bacillati</taxon>
        <taxon>Bacillota</taxon>
        <taxon>Bacilli</taxon>
        <taxon>Bacillales</taxon>
        <taxon>Paenibacillaceae</taxon>
        <taxon>Paenibacillus</taxon>
    </lineage>
</organism>
<evidence type="ECO:0000313" key="1">
    <source>
        <dbReference type="EMBL" id="QWU15972.1"/>
    </source>
</evidence>
<reference evidence="2 3" key="1">
    <citation type="submission" date="2016-10" db="EMBL/GenBank/DDBJ databases">
        <authorList>
            <person name="de Groot N.N."/>
        </authorList>
    </citation>
    <scope>NUCLEOTIDE SEQUENCE [LARGE SCALE GENOMIC DNA]</scope>
    <source>
        <strain evidence="2 3">CGMCC 1.10238</strain>
    </source>
</reference>
<proteinExistence type="predicted"/>
<dbReference type="AlphaFoldDB" id="A0A1H8IHZ0"/>